<dbReference type="PANTHER" id="PTHR43212">
    <property type="entry name" value="QUERCETIN 2,3-DIOXYGENASE"/>
    <property type="match status" value="1"/>
</dbReference>
<dbReference type="AlphaFoldDB" id="A0A0F4QD60"/>
<evidence type="ECO:0000259" key="3">
    <source>
        <dbReference type="Pfam" id="PF02678"/>
    </source>
</evidence>
<reference evidence="5 6" key="1">
    <citation type="journal article" date="2015" name="BMC Genomics">
        <title>Genome mining reveals unlocked bioactive potential of marine Gram-negative bacteria.</title>
        <authorList>
            <person name="Machado H."/>
            <person name="Sonnenschein E.C."/>
            <person name="Melchiorsen J."/>
            <person name="Gram L."/>
        </authorList>
    </citation>
    <scope>NUCLEOTIDE SEQUENCE [LARGE SCALE GENOMIC DNA]</scope>
    <source>
        <strain evidence="5 6">S2471</strain>
    </source>
</reference>
<dbReference type="InterPro" id="IPR014710">
    <property type="entry name" value="RmlC-like_jellyroll"/>
</dbReference>
<sequence>MPSIRRGSERGQVNLGWLNSLHTFSFGHYYDPEHMGFSVLRVINDDTVAPGMGFDTHGHRDMEIISYVLQGALEHKDSKGNHHIIPAGEVQLMSAGTGIAHSEYNYFATEPTRFLQIWIRPGSKGLSPGYAQAKIKQEGPLTPLATPGGQHGSLVIHQDASLYRLKLSEGETYTLNADNRWGYLHLVEGSAQTAEICLEPGDAMGLTAQESATVTATAPLEALWFELPPG</sequence>
<protein>
    <submittedName>
        <fullName evidence="5">Pirin</fullName>
    </submittedName>
</protein>
<dbReference type="SUPFAM" id="SSF51182">
    <property type="entry name" value="RmlC-like cupins"/>
    <property type="match status" value="1"/>
</dbReference>
<dbReference type="Pfam" id="PF17954">
    <property type="entry name" value="Pirin_C_2"/>
    <property type="match status" value="1"/>
</dbReference>
<dbReference type="InterPro" id="IPR003829">
    <property type="entry name" value="Pirin_N_dom"/>
</dbReference>
<dbReference type="PANTHER" id="PTHR43212:SF3">
    <property type="entry name" value="QUERCETIN 2,3-DIOXYGENASE"/>
    <property type="match status" value="1"/>
</dbReference>
<proteinExistence type="inferred from homology"/>
<comment type="similarity">
    <text evidence="1 2">Belongs to the pirin family.</text>
</comment>
<gene>
    <name evidence="5" type="ORF">TW77_22230</name>
</gene>
<evidence type="ECO:0000256" key="2">
    <source>
        <dbReference type="RuleBase" id="RU003457"/>
    </source>
</evidence>
<evidence type="ECO:0000259" key="4">
    <source>
        <dbReference type="Pfam" id="PF17954"/>
    </source>
</evidence>
<dbReference type="CDD" id="cd02910">
    <property type="entry name" value="cupin_Yhhw_N"/>
    <property type="match status" value="1"/>
</dbReference>
<evidence type="ECO:0000256" key="1">
    <source>
        <dbReference type="ARBA" id="ARBA00008416"/>
    </source>
</evidence>
<comment type="caution">
    <text evidence="5">The sequence shown here is derived from an EMBL/GenBank/DDBJ whole genome shotgun (WGS) entry which is preliminary data.</text>
</comment>
<dbReference type="Gene3D" id="2.60.120.10">
    <property type="entry name" value="Jelly Rolls"/>
    <property type="match status" value="2"/>
</dbReference>
<accession>A0A0F4QD60</accession>
<dbReference type="RefSeq" id="WP_046007144.1">
    <property type="nucleotide sequence ID" value="NZ_JXYA01000065.1"/>
</dbReference>
<organism evidence="5 6">
    <name type="scientific">Pseudoalteromonas rubra</name>
    <dbReference type="NCBI Taxonomy" id="43658"/>
    <lineage>
        <taxon>Bacteria</taxon>
        <taxon>Pseudomonadati</taxon>
        <taxon>Pseudomonadota</taxon>
        <taxon>Gammaproteobacteria</taxon>
        <taxon>Alteromonadales</taxon>
        <taxon>Pseudoalteromonadaceae</taxon>
        <taxon>Pseudoalteromonas</taxon>
    </lineage>
</organism>
<evidence type="ECO:0000313" key="6">
    <source>
        <dbReference type="Proteomes" id="UP000033452"/>
    </source>
</evidence>
<name>A0A0F4QD60_9GAMM</name>
<dbReference type="InterPro" id="IPR012093">
    <property type="entry name" value="Pirin"/>
</dbReference>
<dbReference type="OrthoDB" id="9780903at2"/>
<dbReference type="Proteomes" id="UP000033452">
    <property type="component" value="Unassembled WGS sequence"/>
</dbReference>
<dbReference type="Pfam" id="PF02678">
    <property type="entry name" value="Pirin"/>
    <property type="match status" value="1"/>
</dbReference>
<feature type="domain" description="Pirin N-terminal" evidence="3">
    <location>
        <begin position="12"/>
        <end position="119"/>
    </location>
</feature>
<dbReference type="PATRIC" id="fig|43658.5.peg.4686"/>
<evidence type="ECO:0000313" key="5">
    <source>
        <dbReference type="EMBL" id="KJZ05633.1"/>
    </source>
</evidence>
<feature type="domain" description="Quercetin 2,3-dioxygenase C-terminal cupin" evidence="4">
    <location>
        <begin position="144"/>
        <end position="227"/>
    </location>
</feature>
<dbReference type="InterPro" id="IPR041602">
    <property type="entry name" value="Quercetinase_C"/>
</dbReference>
<dbReference type="EMBL" id="JXYA01000065">
    <property type="protein sequence ID" value="KJZ05633.1"/>
    <property type="molecule type" value="Genomic_DNA"/>
</dbReference>
<keyword evidence="6" id="KW-1185">Reference proteome</keyword>
<dbReference type="InterPro" id="IPR011051">
    <property type="entry name" value="RmlC_Cupin_sf"/>
</dbReference>